<keyword evidence="12 20" id="KW-0675">Receptor</keyword>
<feature type="domain" description="TonB-dependent receptor-like beta-barrel" evidence="18">
    <location>
        <begin position="278"/>
        <end position="715"/>
    </location>
</feature>
<comment type="subcellular location">
    <subcellularLocation>
        <location evidence="1 14">Cell outer membrane</location>
        <topology evidence="1 14">Multi-pass membrane protein</topology>
    </subcellularLocation>
</comment>
<dbReference type="InterPro" id="IPR037066">
    <property type="entry name" value="Plug_dom_sf"/>
</dbReference>
<keyword evidence="4 14" id="KW-1134">Transmembrane beta strand</keyword>
<evidence type="ECO:0000313" key="21">
    <source>
        <dbReference type="Proteomes" id="UP000482634"/>
    </source>
</evidence>
<dbReference type="Gene3D" id="2.170.130.10">
    <property type="entry name" value="TonB-dependent receptor, plug domain"/>
    <property type="match status" value="1"/>
</dbReference>
<evidence type="ECO:0000256" key="2">
    <source>
        <dbReference type="ARBA" id="ARBA00009810"/>
    </source>
</evidence>
<keyword evidence="7" id="KW-0732">Signal</keyword>
<dbReference type="Pfam" id="PF07715">
    <property type="entry name" value="Plug"/>
    <property type="match status" value="1"/>
</dbReference>
<dbReference type="NCBIfam" id="TIGR01783">
    <property type="entry name" value="TonB-siderophor"/>
    <property type="match status" value="1"/>
</dbReference>
<evidence type="ECO:0000256" key="12">
    <source>
        <dbReference type="ARBA" id="ARBA00023170"/>
    </source>
</evidence>
<keyword evidence="13 14" id="KW-0998">Cell outer membrane</keyword>
<evidence type="ECO:0000256" key="7">
    <source>
        <dbReference type="ARBA" id="ARBA00022729"/>
    </source>
</evidence>
<accession>A0A6B3NMK0</accession>
<feature type="short sequence motif" description="TonB C-terminal box" evidence="15">
    <location>
        <begin position="730"/>
        <end position="747"/>
    </location>
</feature>
<evidence type="ECO:0000259" key="19">
    <source>
        <dbReference type="Pfam" id="PF07715"/>
    </source>
</evidence>
<keyword evidence="3 14" id="KW-0813">Transport</keyword>
<dbReference type="Gene3D" id="2.40.170.20">
    <property type="entry name" value="TonB-dependent receptor, beta-barrel domain"/>
    <property type="match status" value="1"/>
</dbReference>
<dbReference type="GO" id="GO:0009279">
    <property type="term" value="C:cell outer membrane"/>
    <property type="evidence" value="ECO:0007669"/>
    <property type="project" value="UniProtKB-SubCell"/>
</dbReference>
<evidence type="ECO:0000256" key="13">
    <source>
        <dbReference type="ARBA" id="ARBA00023237"/>
    </source>
</evidence>
<evidence type="ECO:0000259" key="18">
    <source>
        <dbReference type="Pfam" id="PF00593"/>
    </source>
</evidence>
<evidence type="ECO:0000256" key="8">
    <source>
        <dbReference type="ARBA" id="ARBA00023004"/>
    </source>
</evidence>
<evidence type="ECO:0000313" key="20">
    <source>
        <dbReference type="EMBL" id="NER64435.1"/>
    </source>
</evidence>
<reference evidence="20 21" key="1">
    <citation type="submission" date="2020-02" db="EMBL/GenBank/DDBJ databases">
        <title>Broccoli isolated Pseudomonas sp.</title>
        <authorList>
            <person name="Fujikawa T."/>
            <person name="Sawada H."/>
        </authorList>
    </citation>
    <scope>NUCLEOTIDE SEQUENCE [LARGE SCALE GENOMIC DNA]</scope>
    <source>
        <strain evidence="20 21">MAFF212427</strain>
    </source>
</reference>
<dbReference type="InterPro" id="IPR036942">
    <property type="entry name" value="Beta-barrel_TonB_sf"/>
</dbReference>
<evidence type="ECO:0000256" key="14">
    <source>
        <dbReference type="PROSITE-ProRule" id="PRU01360"/>
    </source>
</evidence>
<comment type="caution">
    <text evidence="20">The sequence shown here is derived from an EMBL/GenBank/DDBJ whole genome shotgun (WGS) entry which is preliminary data.</text>
</comment>
<keyword evidence="21" id="KW-1185">Reference proteome</keyword>
<feature type="domain" description="TonB-dependent receptor plug" evidence="19">
    <location>
        <begin position="90"/>
        <end position="187"/>
    </location>
</feature>
<evidence type="ECO:0000256" key="15">
    <source>
        <dbReference type="PROSITE-ProRule" id="PRU10144"/>
    </source>
</evidence>
<evidence type="ECO:0000256" key="3">
    <source>
        <dbReference type="ARBA" id="ARBA00022448"/>
    </source>
</evidence>
<keyword evidence="5" id="KW-0410">Iron transport</keyword>
<dbReference type="InterPro" id="IPR012910">
    <property type="entry name" value="Plug_dom"/>
</dbReference>
<evidence type="ECO:0000256" key="4">
    <source>
        <dbReference type="ARBA" id="ARBA00022452"/>
    </source>
</evidence>
<dbReference type="InterPro" id="IPR039426">
    <property type="entry name" value="TonB-dep_rcpt-like"/>
</dbReference>
<proteinExistence type="inferred from homology"/>
<evidence type="ECO:0000256" key="16">
    <source>
        <dbReference type="RuleBase" id="RU003357"/>
    </source>
</evidence>
<evidence type="ECO:0000256" key="1">
    <source>
        <dbReference type="ARBA" id="ARBA00004571"/>
    </source>
</evidence>
<dbReference type="EMBL" id="JAAHBU010000146">
    <property type="protein sequence ID" value="NER64435.1"/>
    <property type="molecule type" value="Genomic_DNA"/>
</dbReference>
<evidence type="ECO:0000256" key="11">
    <source>
        <dbReference type="ARBA" id="ARBA00023136"/>
    </source>
</evidence>
<dbReference type="GO" id="GO:0038023">
    <property type="term" value="F:signaling receptor activity"/>
    <property type="evidence" value="ECO:0007669"/>
    <property type="project" value="InterPro"/>
</dbReference>
<dbReference type="SUPFAM" id="SSF56935">
    <property type="entry name" value="Porins"/>
    <property type="match status" value="1"/>
</dbReference>
<keyword evidence="9" id="KW-0406">Ion transport</keyword>
<dbReference type="RefSeq" id="WP_163945021.1">
    <property type="nucleotide sequence ID" value="NZ_JAAHBU010000146.1"/>
</dbReference>
<dbReference type="Proteomes" id="UP000482634">
    <property type="component" value="Unassembled WGS sequence"/>
</dbReference>
<dbReference type="PROSITE" id="PS52016">
    <property type="entry name" value="TONB_DEPENDENT_REC_3"/>
    <property type="match status" value="1"/>
</dbReference>
<evidence type="ECO:0000256" key="6">
    <source>
        <dbReference type="ARBA" id="ARBA00022692"/>
    </source>
</evidence>
<evidence type="ECO:0000256" key="5">
    <source>
        <dbReference type="ARBA" id="ARBA00022496"/>
    </source>
</evidence>
<dbReference type="InterPro" id="IPR010105">
    <property type="entry name" value="TonB_sidphr_rcpt"/>
</dbReference>
<dbReference type="PANTHER" id="PTHR32552">
    <property type="entry name" value="FERRICHROME IRON RECEPTOR-RELATED"/>
    <property type="match status" value="1"/>
</dbReference>
<dbReference type="InterPro" id="IPR010917">
    <property type="entry name" value="TonB_rcpt_CS"/>
</dbReference>
<dbReference type="PROSITE" id="PS01156">
    <property type="entry name" value="TONB_DEPENDENT_REC_2"/>
    <property type="match status" value="1"/>
</dbReference>
<sequence length="747" mass="82571">MPALRASRFSPLPLHLCLGFATAFLHTPLRAEGVEPPQHEARAEDDTEAAKGLELSATTIDAQSLGETTENSASYVPGTTSMGGKGPQKLREIPQSVTVITRQRLEDQQLTNMDQVMNQMTGVTRKEAWAKNTYVSRGFEITNVRYEGGATSTLLDSSRFEDLAQFDSVGLLRGADGLYGAGEPGGVINFMYKRPLAQPQVKLMSSAGSWDNYRGEFDVTGPLGLDGRLRGRYVGVLEDKHSFVDYDHKKRNLNYASFEFDVTDESLLFFGLSHQRDDLNGVRNTLGRFADGSDLGLPRSTNLTTPWSWNDIESTTFFVRLDQQLNDSWKAVANLRHNINENAQNVVELENPIDPVTGAGGVWWNNQHDFRTTETTLDLNTQGSFELFRHRHDLTVGVDASNKKGKGGSYWNMLYADSVFSPTLPGYYPTAESFPDTSTEVRKVGSYTSLRIRPVDDLSLIVGGRYTLKEDTEYVGATGQRLSSVEEDPQFVPYYGIVYDLTPTLSLYASHAEIYKSQATLLQGPPPGSKALEPLTGTNYEIGIKSEMADGRLLGSFALYRIEKKGEGQTDPNYPRNWGAVTSCCYVGNGYQLSQGFEVELNGEVAPGLQVSMGYTYNANENKRAGDARFSTHTPRHLFKLWSDYRFQRLHALSLGAGVVAQSQHSEAGTVVPMGSTSGDSLDYTFVESGYALYSARAAYDLDEHWTLALNANNLFDKTYYSTVSSTGYGNLYGEPRSFLLSLSGQF</sequence>
<organism evidence="20 21">
    <name type="scientific">Pseudomonas brassicae</name>
    <dbReference type="NCBI Taxonomy" id="2708063"/>
    <lineage>
        <taxon>Bacteria</taxon>
        <taxon>Pseudomonadati</taxon>
        <taxon>Pseudomonadota</taxon>
        <taxon>Gammaproteobacteria</taxon>
        <taxon>Pseudomonadales</taxon>
        <taxon>Pseudomonadaceae</taxon>
        <taxon>Pseudomonas</taxon>
    </lineage>
</organism>
<evidence type="ECO:0000256" key="10">
    <source>
        <dbReference type="ARBA" id="ARBA00023077"/>
    </source>
</evidence>
<gene>
    <name evidence="20" type="ORF">G3436_11740</name>
</gene>
<dbReference type="Pfam" id="PF00593">
    <property type="entry name" value="TonB_dep_Rec_b-barrel"/>
    <property type="match status" value="1"/>
</dbReference>
<dbReference type="InterPro" id="IPR000531">
    <property type="entry name" value="Beta-barrel_TonB"/>
</dbReference>
<comment type="similarity">
    <text evidence="2 14 16">Belongs to the TonB-dependent receptor family.</text>
</comment>
<feature type="compositionally biased region" description="Polar residues" evidence="17">
    <location>
        <begin position="68"/>
        <end position="80"/>
    </location>
</feature>
<dbReference type="CDD" id="cd01347">
    <property type="entry name" value="ligand_gated_channel"/>
    <property type="match status" value="1"/>
</dbReference>
<protein>
    <submittedName>
        <fullName evidence="20">TonB-dependent siderophore receptor</fullName>
    </submittedName>
</protein>
<keyword evidence="10 16" id="KW-0798">TonB box</keyword>
<feature type="region of interest" description="Disordered" evidence="17">
    <location>
        <begin position="68"/>
        <end position="89"/>
    </location>
</feature>
<dbReference type="AlphaFoldDB" id="A0A6B3NMK0"/>
<keyword evidence="11 14" id="KW-0472">Membrane</keyword>
<name>A0A6B3NMK0_9PSED</name>
<evidence type="ECO:0000256" key="9">
    <source>
        <dbReference type="ARBA" id="ARBA00023065"/>
    </source>
</evidence>
<dbReference type="PANTHER" id="PTHR32552:SF74">
    <property type="entry name" value="HYDROXAMATE SIDEROPHORE RECEPTOR FHUE"/>
    <property type="match status" value="1"/>
</dbReference>
<dbReference type="GO" id="GO:0015891">
    <property type="term" value="P:siderophore transport"/>
    <property type="evidence" value="ECO:0007669"/>
    <property type="project" value="InterPro"/>
</dbReference>
<evidence type="ECO:0000256" key="17">
    <source>
        <dbReference type="SAM" id="MobiDB-lite"/>
    </source>
</evidence>
<keyword evidence="8" id="KW-0408">Iron</keyword>
<dbReference type="GO" id="GO:0015344">
    <property type="term" value="F:siderophore uptake transmembrane transporter activity"/>
    <property type="evidence" value="ECO:0007669"/>
    <property type="project" value="TreeGrafter"/>
</dbReference>
<keyword evidence="6 14" id="KW-0812">Transmembrane</keyword>